<dbReference type="PANTHER" id="PTHR23539">
    <property type="entry name" value="MFS TRANSPORTER"/>
    <property type="match status" value="1"/>
</dbReference>
<feature type="transmembrane region" description="Helical" evidence="5">
    <location>
        <begin position="256"/>
        <end position="276"/>
    </location>
</feature>
<dbReference type="InterPro" id="IPR020846">
    <property type="entry name" value="MFS_dom"/>
</dbReference>
<dbReference type="Pfam" id="PF07690">
    <property type="entry name" value="MFS_1"/>
    <property type="match status" value="1"/>
</dbReference>
<name>A0A100WH83_MYCCR</name>
<keyword evidence="3 5" id="KW-1133">Transmembrane helix</keyword>
<protein>
    <submittedName>
        <fullName evidence="7">Major facilitator transporter</fullName>
    </submittedName>
</protein>
<keyword evidence="8" id="KW-1185">Reference proteome</keyword>
<dbReference type="InterPro" id="IPR011701">
    <property type="entry name" value="MFS"/>
</dbReference>
<evidence type="ECO:0000313" key="8">
    <source>
        <dbReference type="Proteomes" id="UP000069443"/>
    </source>
</evidence>
<dbReference type="PANTHER" id="PTHR23539:SF1">
    <property type="entry name" value="MAJOR FACILITATOR SUPERFAMILY (MFS) PROFILE DOMAIN-CONTAINING PROTEIN"/>
    <property type="match status" value="1"/>
</dbReference>
<feature type="transmembrane region" description="Helical" evidence="5">
    <location>
        <begin position="144"/>
        <end position="164"/>
    </location>
</feature>
<evidence type="ECO:0000256" key="4">
    <source>
        <dbReference type="ARBA" id="ARBA00023136"/>
    </source>
</evidence>
<keyword evidence="2 5" id="KW-0812">Transmembrane</keyword>
<reference evidence="8" key="1">
    <citation type="journal article" date="2016" name="Genome Announc.">
        <title>Draft Genome Sequences of Five Rapidly Growing Mycobacterium Species, M. thermoresistibile, M. fortuitum subsp. acetamidolyticum, M. canariasense, M. brisbanense, and M. novocastrense.</title>
        <authorList>
            <person name="Katahira K."/>
            <person name="Ogura Y."/>
            <person name="Gotoh Y."/>
            <person name="Hayashi T."/>
        </authorList>
    </citation>
    <scope>NUCLEOTIDE SEQUENCE [LARGE SCALE GENOMIC DNA]</scope>
    <source>
        <strain evidence="8">JCM15298</strain>
    </source>
</reference>
<accession>A0A100WH83</accession>
<evidence type="ECO:0000256" key="3">
    <source>
        <dbReference type="ARBA" id="ARBA00022989"/>
    </source>
</evidence>
<feature type="domain" description="Major facilitator superfamily (MFS) profile" evidence="6">
    <location>
        <begin position="1"/>
        <end position="401"/>
    </location>
</feature>
<feature type="transmembrane region" description="Helical" evidence="5">
    <location>
        <begin position="21"/>
        <end position="40"/>
    </location>
</feature>
<dbReference type="InterPro" id="IPR036259">
    <property type="entry name" value="MFS_trans_sf"/>
</dbReference>
<dbReference type="EMBL" id="BCSY01000079">
    <property type="protein sequence ID" value="GAS98141.1"/>
    <property type="molecule type" value="Genomic_DNA"/>
</dbReference>
<feature type="transmembrane region" description="Helical" evidence="5">
    <location>
        <begin position="313"/>
        <end position="334"/>
    </location>
</feature>
<feature type="transmembrane region" description="Helical" evidence="5">
    <location>
        <begin position="170"/>
        <end position="191"/>
    </location>
</feature>
<dbReference type="STRING" id="228230.RMCC_5106"/>
<sequence length="422" mass="43335">MTPGTPADLRRSLRALNAVNFFIADVQSGLGPFLGVYLINTHGWNPASIGVMLTLGGVIGLFLNAPAGALIDRSTHKRTLLAVAAALTSVGTFIVTLEPTLAVVTAAQLLTGIGGVVVGPVLAAMALGLVGPKRYAAQTGQMTAFNHAGNVVGSTVAGLAGYLVSLRLGFWIASLFGILVVLTTLVIKGSLIDDRRARGLRDEPEPGEQPSGFGVLLRNRPLLVLAAVVGLWQLANGAMLPIAGQQLALGHRHTGALYQAALIVVAQLVMIPMALLTGRTERWGRKPLFLLAFAVLPLRGLLFTCAANPAVVIAIQLLDGVGAGLQGPLFAVMVADLTRGTGRYNVAMGAATMVQGIGGALSPTLAGAVYAGFGYAAAMFTLTAISVLALAVLVVGVPETLNRDADPPARDDQIAGEPTLAG</sequence>
<evidence type="ECO:0000259" key="6">
    <source>
        <dbReference type="PROSITE" id="PS50850"/>
    </source>
</evidence>
<dbReference type="SUPFAM" id="SSF103473">
    <property type="entry name" value="MFS general substrate transporter"/>
    <property type="match status" value="1"/>
</dbReference>
<evidence type="ECO:0000256" key="1">
    <source>
        <dbReference type="ARBA" id="ARBA00004651"/>
    </source>
</evidence>
<dbReference type="Proteomes" id="UP000069443">
    <property type="component" value="Unassembled WGS sequence"/>
</dbReference>
<feature type="transmembrane region" description="Helical" evidence="5">
    <location>
        <begin position="372"/>
        <end position="395"/>
    </location>
</feature>
<feature type="transmembrane region" description="Helical" evidence="5">
    <location>
        <begin position="46"/>
        <end position="67"/>
    </location>
</feature>
<feature type="transmembrane region" description="Helical" evidence="5">
    <location>
        <begin position="79"/>
        <end position="97"/>
    </location>
</feature>
<organism evidence="7 8">
    <name type="scientific">Mycolicibacterium canariasense</name>
    <name type="common">Mycobacterium canariasense</name>
    <dbReference type="NCBI Taxonomy" id="228230"/>
    <lineage>
        <taxon>Bacteria</taxon>
        <taxon>Bacillati</taxon>
        <taxon>Actinomycetota</taxon>
        <taxon>Actinomycetes</taxon>
        <taxon>Mycobacteriales</taxon>
        <taxon>Mycobacteriaceae</taxon>
        <taxon>Mycolicibacterium</taxon>
    </lineage>
</organism>
<evidence type="ECO:0000256" key="2">
    <source>
        <dbReference type="ARBA" id="ARBA00022692"/>
    </source>
</evidence>
<feature type="transmembrane region" description="Helical" evidence="5">
    <location>
        <begin position="346"/>
        <end position="366"/>
    </location>
</feature>
<dbReference type="Gene3D" id="1.20.1250.20">
    <property type="entry name" value="MFS general substrate transporter like domains"/>
    <property type="match status" value="2"/>
</dbReference>
<evidence type="ECO:0000256" key="5">
    <source>
        <dbReference type="SAM" id="Phobius"/>
    </source>
</evidence>
<dbReference type="GO" id="GO:0005886">
    <property type="term" value="C:plasma membrane"/>
    <property type="evidence" value="ECO:0007669"/>
    <property type="project" value="UniProtKB-SubCell"/>
</dbReference>
<dbReference type="RefSeq" id="WP_062658979.1">
    <property type="nucleotide sequence ID" value="NZ_BCSY01000079.1"/>
</dbReference>
<dbReference type="OrthoDB" id="9812574at2"/>
<comment type="subcellular location">
    <subcellularLocation>
        <location evidence="1">Cell membrane</location>
        <topology evidence="1">Multi-pass membrane protein</topology>
    </subcellularLocation>
</comment>
<dbReference type="AlphaFoldDB" id="A0A100WH83"/>
<dbReference type="GO" id="GO:0022857">
    <property type="term" value="F:transmembrane transporter activity"/>
    <property type="evidence" value="ECO:0007669"/>
    <property type="project" value="InterPro"/>
</dbReference>
<proteinExistence type="predicted"/>
<feature type="transmembrane region" description="Helical" evidence="5">
    <location>
        <begin position="222"/>
        <end position="244"/>
    </location>
</feature>
<gene>
    <name evidence="7" type="ORF">RMCC_5106</name>
</gene>
<comment type="caution">
    <text evidence="7">The sequence shown here is derived from an EMBL/GenBank/DDBJ whole genome shotgun (WGS) entry which is preliminary data.</text>
</comment>
<evidence type="ECO:0000313" key="7">
    <source>
        <dbReference type="EMBL" id="GAS98141.1"/>
    </source>
</evidence>
<keyword evidence="4 5" id="KW-0472">Membrane</keyword>
<feature type="transmembrane region" description="Helical" evidence="5">
    <location>
        <begin position="288"/>
        <end position="307"/>
    </location>
</feature>
<feature type="transmembrane region" description="Helical" evidence="5">
    <location>
        <begin position="109"/>
        <end position="132"/>
    </location>
</feature>
<dbReference type="PROSITE" id="PS50850">
    <property type="entry name" value="MFS"/>
    <property type="match status" value="1"/>
</dbReference>
<reference evidence="8" key="2">
    <citation type="submission" date="2016-02" db="EMBL/GenBank/DDBJ databases">
        <title>Draft genome sequence of five rapidly growing Mycobacterium species.</title>
        <authorList>
            <person name="Katahira K."/>
            <person name="Gotou Y."/>
            <person name="Iida K."/>
            <person name="Ogura Y."/>
            <person name="Hayashi T."/>
        </authorList>
    </citation>
    <scope>NUCLEOTIDE SEQUENCE [LARGE SCALE GENOMIC DNA]</scope>
    <source>
        <strain evidence="8">JCM15298</strain>
    </source>
</reference>